<evidence type="ECO:0008006" key="4">
    <source>
        <dbReference type="Google" id="ProtNLM"/>
    </source>
</evidence>
<feature type="chain" id="PRO_5044755762" description="Secreted protein" evidence="1">
    <location>
        <begin position="20"/>
        <end position="205"/>
    </location>
</feature>
<accession>A0ABD3VTG2</accession>
<comment type="caution">
    <text evidence="2">The sequence shown here is derived from an EMBL/GenBank/DDBJ whole genome shotgun (WGS) entry which is preliminary data.</text>
</comment>
<dbReference type="EMBL" id="JBJQND010000010">
    <property type="protein sequence ID" value="KAL3864889.1"/>
    <property type="molecule type" value="Genomic_DNA"/>
</dbReference>
<proteinExistence type="predicted"/>
<reference evidence="2 3" key="1">
    <citation type="submission" date="2024-11" db="EMBL/GenBank/DDBJ databases">
        <title>Chromosome-level genome assembly of the freshwater bivalve Anodonta woodiana.</title>
        <authorList>
            <person name="Chen X."/>
        </authorList>
    </citation>
    <scope>NUCLEOTIDE SEQUENCE [LARGE SCALE GENOMIC DNA]</scope>
    <source>
        <strain evidence="2">MN2024</strain>
        <tissue evidence="2">Gills</tissue>
    </source>
</reference>
<keyword evidence="3" id="KW-1185">Reference proteome</keyword>
<dbReference type="AlphaFoldDB" id="A0ABD3VTG2"/>
<evidence type="ECO:0000313" key="3">
    <source>
        <dbReference type="Proteomes" id="UP001634394"/>
    </source>
</evidence>
<evidence type="ECO:0000313" key="2">
    <source>
        <dbReference type="EMBL" id="KAL3864889.1"/>
    </source>
</evidence>
<protein>
    <recommendedName>
        <fullName evidence="4">Secreted protein</fullName>
    </recommendedName>
</protein>
<gene>
    <name evidence="2" type="ORF">ACJMK2_006536</name>
</gene>
<evidence type="ECO:0000256" key="1">
    <source>
        <dbReference type="SAM" id="SignalP"/>
    </source>
</evidence>
<feature type="signal peptide" evidence="1">
    <location>
        <begin position="1"/>
        <end position="19"/>
    </location>
</feature>
<keyword evidence="1" id="KW-0732">Signal</keyword>
<name>A0ABD3VTG2_SINWO</name>
<sequence length="205" mass="22430">MYFLGSVCLCAMVFSLVCGCDISECLRKRFSSMFSCAAYRDYISCMRNALDSDSCRSDGRAMLMLRMSYREIAAPNCGFLGNDLGSSLLQNVSGLWSRFPRAFGDDSDEMFDDDFDDLDDVFDDFDENGLWLLGSLTDRSVANTNLAGSVTTRPQTGGNPSGNTGKAAAQNVHAGFIRSGSNGCRSSFALLFVLLFICGYIDNIR</sequence>
<organism evidence="2 3">
    <name type="scientific">Sinanodonta woodiana</name>
    <name type="common">Chinese pond mussel</name>
    <name type="synonym">Anodonta woodiana</name>
    <dbReference type="NCBI Taxonomy" id="1069815"/>
    <lineage>
        <taxon>Eukaryota</taxon>
        <taxon>Metazoa</taxon>
        <taxon>Spiralia</taxon>
        <taxon>Lophotrochozoa</taxon>
        <taxon>Mollusca</taxon>
        <taxon>Bivalvia</taxon>
        <taxon>Autobranchia</taxon>
        <taxon>Heteroconchia</taxon>
        <taxon>Palaeoheterodonta</taxon>
        <taxon>Unionida</taxon>
        <taxon>Unionoidea</taxon>
        <taxon>Unionidae</taxon>
        <taxon>Unioninae</taxon>
        <taxon>Sinanodonta</taxon>
    </lineage>
</organism>
<dbReference type="Proteomes" id="UP001634394">
    <property type="component" value="Unassembled WGS sequence"/>
</dbReference>